<dbReference type="AlphaFoldDB" id="A0AA88PBQ4"/>
<accession>A0AA88PBQ4</accession>
<proteinExistence type="inferred from homology"/>
<feature type="transmembrane region" description="Helical" evidence="7">
    <location>
        <begin position="66"/>
        <end position="84"/>
    </location>
</feature>
<feature type="transmembrane region" description="Helical" evidence="7">
    <location>
        <begin position="302"/>
        <end position="323"/>
    </location>
</feature>
<dbReference type="PRINTS" id="PR01130">
    <property type="entry name" value="DERENTRNSPRT"/>
</dbReference>
<feature type="transmembrane region" description="Helical" evidence="7">
    <location>
        <begin position="188"/>
        <end position="209"/>
    </location>
</feature>
<keyword evidence="9" id="KW-1185">Reference proteome</keyword>
<comment type="caution">
    <text evidence="8">The sequence shown here is derived from an EMBL/GenBank/DDBJ whole genome shotgun (WGS) entry which is preliminary data.</text>
</comment>
<comment type="subcellular location">
    <subcellularLocation>
        <location evidence="1">Basolateral cell membrane</location>
        <topology evidence="1">Multi-pass membrane protein</topology>
    </subcellularLocation>
</comment>
<organism evidence="8 9">
    <name type="scientific">Tachysurus vachellii</name>
    <name type="common">Darkbarbel catfish</name>
    <name type="synonym">Pelteobagrus vachellii</name>
    <dbReference type="NCBI Taxonomy" id="175792"/>
    <lineage>
        <taxon>Eukaryota</taxon>
        <taxon>Metazoa</taxon>
        <taxon>Chordata</taxon>
        <taxon>Craniata</taxon>
        <taxon>Vertebrata</taxon>
        <taxon>Euteleostomi</taxon>
        <taxon>Actinopterygii</taxon>
        <taxon>Neopterygii</taxon>
        <taxon>Teleostei</taxon>
        <taxon>Ostariophysi</taxon>
        <taxon>Siluriformes</taxon>
        <taxon>Bagridae</taxon>
        <taxon>Tachysurus</taxon>
    </lineage>
</organism>
<feature type="transmembrane region" description="Helical" evidence="7">
    <location>
        <begin position="123"/>
        <end position="151"/>
    </location>
</feature>
<evidence type="ECO:0000256" key="2">
    <source>
        <dbReference type="ARBA" id="ARBA00007965"/>
    </source>
</evidence>
<dbReference type="InterPro" id="IPR036259">
    <property type="entry name" value="MFS_trans_sf"/>
</dbReference>
<evidence type="ECO:0000256" key="6">
    <source>
        <dbReference type="ARBA" id="ARBA00023136"/>
    </source>
</evidence>
<dbReference type="Pfam" id="PF01733">
    <property type="entry name" value="Nucleoside_tran"/>
    <property type="match status" value="1"/>
</dbReference>
<feature type="transmembrane region" description="Helical" evidence="7">
    <location>
        <begin position="12"/>
        <end position="31"/>
    </location>
</feature>
<reference evidence="8" key="1">
    <citation type="submission" date="2023-08" db="EMBL/GenBank/DDBJ databases">
        <title>Pelteobagrus vachellii genome.</title>
        <authorList>
            <person name="Liu H."/>
        </authorList>
    </citation>
    <scope>NUCLEOTIDE SEQUENCE</scope>
    <source>
        <strain evidence="8">PRFRI_2022a</strain>
        <tissue evidence="8">Muscle</tissue>
    </source>
</reference>
<dbReference type="GO" id="GO:0015213">
    <property type="term" value="F:uridine transmembrane transporter activity"/>
    <property type="evidence" value="ECO:0007669"/>
    <property type="project" value="UniProtKB-ARBA"/>
</dbReference>
<feature type="transmembrane region" description="Helical" evidence="7">
    <location>
        <begin position="96"/>
        <end position="117"/>
    </location>
</feature>
<keyword evidence="6 7" id="KW-0472">Membrane</keyword>
<feature type="transmembrane region" description="Helical" evidence="7">
    <location>
        <begin position="335"/>
        <end position="357"/>
    </location>
</feature>
<sequence length="431" mass="47347">MDVNDPKDKFKAVWLILFMLGLGTLLPWNFFMTATMYFNHRLADPTTANVTEGESRNALQARFNNTMTLCAMIPLLIFTCLTSIIHQRIPQKIRILGSLVAILVVFCVTAILVKLAINPVAFFVITMIKIVIINAFGAVLQGSLFGMAGVLPDGYTTPIMSGQGLAGTFAALAMICAIASGSDLMDCAFGYFITACVVISLAIVSYIILPNLDFYRHYQEKKQKNPALQEEKTIQLIKNDSGGGMSTGEEVQRNPSILSIFKKIWVMALSVCFAFTVTICAFPAVAIDVKSTIANGGLWEKYFIPVSGFLLFNLCDWLGRSLTAVCSWPGKDSKLLPALLLARLMFVPLFMLCNVQPRSAMPVYFSHDAWFTVFIMLFALSSGYLASLCMCFYSTLVDTHEAETAGAIMTFFMTLGLALGASFSFLFRGVI</sequence>
<evidence type="ECO:0000256" key="4">
    <source>
        <dbReference type="ARBA" id="ARBA00022692"/>
    </source>
</evidence>
<feature type="transmembrane region" description="Helical" evidence="7">
    <location>
        <begin position="264"/>
        <end position="287"/>
    </location>
</feature>
<keyword evidence="4 7" id="KW-0812">Transmembrane</keyword>
<dbReference type="NCBIfam" id="TIGR00939">
    <property type="entry name" value="2a57"/>
    <property type="match status" value="1"/>
</dbReference>
<gene>
    <name evidence="8" type="ORF">Q7C36_001430</name>
</gene>
<feature type="transmembrane region" description="Helical" evidence="7">
    <location>
        <begin position="405"/>
        <end position="427"/>
    </location>
</feature>
<keyword evidence="5 7" id="KW-1133">Transmembrane helix</keyword>
<dbReference type="Proteomes" id="UP001187315">
    <property type="component" value="Unassembled WGS sequence"/>
</dbReference>
<evidence type="ECO:0000256" key="1">
    <source>
        <dbReference type="ARBA" id="ARBA00004554"/>
    </source>
</evidence>
<comment type="similarity">
    <text evidence="2">Belongs to the SLC29A/ENT transporter (TC 2.A.57) family.</text>
</comment>
<feature type="transmembrane region" description="Helical" evidence="7">
    <location>
        <begin position="369"/>
        <end position="393"/>
    </location>
</feature>
<evidence type="ECO:0000256" key="7">
    <source>
        <dbReference type="SAM" id="Phobius"/>
    </source>
</evidence>
<dbReference type="PANTHER" id="PTHR10332">
    <property type="entry name" value="EQUILIBRATIVE NUCLEOSIDE TRANSPORTER"/>
    <property type="match status" value="1"/>
</dbReference>
<dbReference type="SUPFAM" id="SSF103473">
    <property type="entry name" value="MFS general substrate transporter"/>
    <property type="match status" value="1"/>
</dbReference>
<dbReference type="InterPro" id="IPR034764">
    <property type="entry name" value="ENT1/ENT2"/>
</dbReference>
<name>A0AA88PBQ4_TACVA</name>
<dbReference type="GO" id="GO:0016323">
    <property type="term" value="C:basolateral plasma membrane"/>
    <property type="evidence" value="ECO:0007669"/>
    <property type="project" value="UniProtKB-SubCell"/>
</dbReference>
<dbReference type="Gene3D" id="1.20.1250.20">
    <property type="entry name" value="MFS general substrate transporter like domains"/>
    <property type="match status" value="1"/>
</dbReference>
<evidence type="ECO:0008006" key="10">
    <source>
        <dbReference type="Google" id="ProtNLM"/>
    </source>
</evidence>
<protein>
    <recommendedName>
        <fullName evidence="10">Equilibrative nucleoside transporter 1</fullName>
    </recommendedName>
</protein>
<dbReference type="EMBL" id="JAVHJS010000001">
    <property type="protein sequence ID" value="KAK2869559.1"/>
    <property type="molecule type" value="Genomic_DNA"/>
</dbReference>
<keyword evidence="3" id="KW-0813">Transport</keyword>
<dbReference type="PIRSF" id="PIRSF016379">
    <property type="entry name" value="ENT"/>
    <property type="match status" value="1"/>
</dbReference>
<evidence type="ECO:0000256" key="3">
    <source>
        <dbReference type="ARBA" id="ARBA00022448"/>
    </source>
</evidence>
<evidence type="ECO:0000256" key="5">
    <source>
        <dbReference type="ARBA" id="ARBA00022989"/>
    </source>
</evidence>
<dbReference type="PANTHER" id="PTHR10332:SF9">
    <property type="entry name" value="EQUILIBRATIVE NUCLEOSIDE TRANSPORTER 1"/>
    <property type="match status" value="1"/>
</dbReference>
<dbReference type="InterPro" id="IPR002259">
    <property type="entry name" value="Eqnu_transpt"/>
</dbReference>
<feature type="transmembrane region" description="Helical" evidence="7">
    <location>
        <begin position="163"/>
        <end position="182"/>
    </location>
</feature>
<evidence type="ECO:0000313" key="9">
    <source>
        <dbReference type="Proteomes" id="UP001187315"/>
    </source>
</evidence>
<evidence type="ECO:0000313" key="8">
    <source>
        <dbReference type="EMBL" id="KAK2869559.1"/>
    </source>
</evidence>